<evidence type="ECO:0000256" key="2">
    <source>
        <dbReference type="ARBA" id="ARBA00009082"/>
    </source>
</evidence>
<gene>
    <name evidence="12" type="ORF">KPH14_004817</name>
</gene>
<dbReference type="InterPro" id="IPR019306">
    <property type="entry name" value="TMEM231"/>
</dbReference>
<keyword evidence="8" id="KW-0472">Membrane</keyword>
<keyword evidence="9" id="KW-0325">Glycoprotein</keyword>
<dbReference type="GO" id="GO:0035869">
    <property type="term" value="C:ciliary transition zone"/>
    <property type="evidence" value="ECO:0007669"/>
    <property type="project" value="TreeGrafter"/>
</dbReference>
<dbReference type="EMBL" id="JAIFRP010000031">
    <property type="protein sequence ID" value="KAK2582520.1"/>
    <property type="molecule type" value="Genomic_DNA"/>
</dbReference>
<sequence length="305" mass="35754">MFNVGGFWIKTKVHAETPDVSFQYKYLLLAERGIEAAPIVCSTFISYKENRISDDCLIIKVQETDTNNDGKKDILKFEARFYTDIPIKNLKLFLFFDFKLKQLLEGSIQSLAIFNHIPHQDEQHVYFIADLELKQRGILHSDHLYEIYNHSIELTDWSLLQMISQNVNKKFSAQITNTQVITQAGFSKEEIVIVQGELHYTEYLIYYQPGLWEELKWAWIQHSFNLNGSISKLCLLTRSSITDHVNPFKHSSVSRQGILLCSMRIHSFVNARRVQRVSISTYVRPHVHAFRYLTLSLFEIHFMRE</sequence>
<reference evidence="12" key="1">
    <citation type="submission" date="2021-08" db="EMBL/GenBank/DDBJ databases">
        <authorList>
            <person name="Misof B."/>
            <person name="Oliver O."/>
            <person name="Podsiadlowski L."/>
            <person name="Donath A."/>
            <person name="Peters R."/>
            <person name="Mayer C."/>
            <person name="Rust J."/>
            <person name="Gunkel S."/>
            <person name="Lesny P."/>
            <person name="Martin S."/>
            <person name="Oeyen J.P."/>
            <person name="Petersen M."/>
            <person name="Panagiotis P."/>
            <person name="Wilbrandt J."/>
            <person name="Tanja T."/>
        </authorList>
    </citation>
    <scope>NUCLEOTIDE SEQUENCE</scope>
    <source>
        <strain evidence="12">GBR_01_08_01A</strain>
        <tissue evidence="12">Thorax + abdomen</tissue>
    </source>
</reference>
<dbReference type="Proteomes" id="UP001258017">
    <property type="component" value="Unassembled WGS sequence"/>
</dbReference>
<evidence type="ECO:0000256" key="3">
    <source>
        <dbReference type="ARBA" id="ARBA00015087"/>
    </source>
</evidence>
<reference evidence="12" key="2">
    <citation type="journal article" date="2023" name="Commun. Biol.">
        <title>Intrasexual cuticular hydrocarbon dimorphism in a wasp sheds light on hydrocarbon biosynthesis genes in Hymenoptera.</title>
        <authorList>
            <person name="Moris V.C."/>
            <person name="Podsiadlowski L."/>
            <person name="Martin S."/>
            <person name="Oeyen J.P."/>
            <person name="Donath A."/>
            <person name="Petersen M."/>
            <person name="Wilbrandt J."/>
            <person name="Misof B."/>
            <person name="Liedtke D."/>
            <person name="Thamm M."/>
            <person name="Scheiner R."/>
            <person name="Schmitt T."/>
            <person name="Niehuis O."/>
        </authorList>
    </citation>
    <scope>NUCLEOTIDE SEQUENCE</scope>
    <source>
        <strain evidence="12">GBR_01_08_01A</strain>
    </source>
</reference>
<dbReference type="Pfam" id="PF10149">
    <property type="entry name" value="TM231"/>
    <property type="match status" value="1"/>
</dbReference>
<evidence type="ECO:0000256" key="9">
    <source>
        <dbReference type="ARBA" id="ARBA00023180"/>
    </source>
</evidence>
<dbReference type="AlphaFoldDB" id="A0AAD9RN19"/>
<keyword evidence="4" id="KW-1003">Cell membrane</keyword>
<evidence type="ECO:0000256" key="10">
    <source>
        <dbReference type="ARBA" id="ARBA00023273"/>
    </source>
</evidence>
<comment type="similarity">
    <text evidence="2">Belongs to the TMEM231 family.</text>
</comment>
<dbReference type="PANTHER" id="PTHR14605">
    <property type="entry name" value="CHST5 PROTEIN"/>
    <property type="match status" value="1"/>
</dbReference>
<comment type="subcellular location">
    <subcellularLocation>
        <location evidence="1">Cell projection</location>
        <location evidence="1">Cilium membrane</location>
        <topology evidence="1">Multi-pass membrane protein</topology>
    </subcellularLocation>
</comment>
<accession>A0AAD9RN19</accession>
<dbReference type="GO" id="GO:0060271">
    <property type="term" value="P:cilium assembly"/>
    <property type="evidence" value="ECO:0007669"/>
    <property type="project" value="TreeGrafter"/>
</dbReference>
<keyword evidence="13" id="KW-1185">Reference proteome</keyword>
<evidence type="ECO:0000313" key="12">
    <source>
        <dbReference type="EMBL" id="KAK2582520.1"/>
    </source>
</evidence>
<comment type="function">
    <text evidence="11">Transmembrane component of the tectonic-like complex, a complex localized at the transition zone of primary cilia and acting as a barrier that prevents diffusion of transmembrane proteins between the cilia and plasma membranes. Required for ciliogenesis and sonic hedgehog/SHH signaling.</text>
</comment>
<dbReference type="PANTHER" id="PTHR14605:SF1">
    <property type="entry name" value="TRANSMEMBRANE PROTEIN 231"/>
    <property type="match status" value="1"/>
</dbReference>
<dbReference type="GO" id="GO:0060170">
    <property type="term" value="C:ciliary membrane"/>
    <property type="evidence" value="ECO:0007669"/>
    <property type="project" value="UniProtKB-SubCell"/>
</dbReference>
<comment type="caution">
    <text evidence="12">The sequence shown here is derived from an EMBL/GenBank/DDBJ whole genome shotgun (WGS) entry which is preliminary data.</text>
</comment>
<protein>
    <recommendedName>
        <fullName evidence="3">Transmembrane protein 231</fullName>
    </recommendedName>
</protein>
<keyword evidence="10" id="KW-0966">Cell projection</keyword>
<keyword evidence="5" id="KW-0812">Transmembrane</keyword>
<evidence type="ECO:0000256" key="4">
    <source>
        <dbReference type="ARBA" id="ARBA00022475"/>
    </source>
</evidence>
<evidence type="ECO:0000256" key="8">
    <source>
        <dbReference type="ARBA" id="ARBA00023136"/>
    </source>
</evidence>
<keyword evidence="6" id="KW-1133">Transmembrane helix</keyword>
<evidence type="ECO:0000313" key="13">
    <source>
        <dbReference type="Proteomes" id="UP001258017"/>
    </source>
</evidence>
<organism evidence="12 13">
    <name type="scientific">Odynerus spinipes</name>
    <dbReference type="NCBI Taxonomy" id="1348599"/>
    <lineage>
        <taxon>Eukaryota</taxon>
        <taxon>Metazoa</taxon>
        <taxon>Ecdysozoa</taxon>
        <taxon>Arthropoda</taxon>
        <taxon>Hexapoda</taxon>
        <taxon>Insecta</taxon>
        <taxon>Pterygota</taxon>
        <taxon>Neoptera</taxon>
        <taxon>Endopterygota</taxon>
        <taxon>Hymenoptera</taxon>
        <taxon>Apocrita</taxon>
        <taxon>Aculeata</taxon>
        <taxon>Vespoidea</taxon>
        <taxon>Vespidae</taxon>
        <taxon>Eumeninae</taxon>
        <taxon>Odynerus</taxon>
    </lineage>
</organism>
<evidence type="ECO:0000256" key="6">
    <source>
        <dbReference type="ARBA" id="ARBA00022989"/>
    </source>
</evidence>
<dbReference type="GO" id="GO:0032880">
    <property type="term" value="P:regulation of protein localization"/>
    <property type="evidence" value="ECO:0007669"/>
    <property type="project" value="TreeGrafter"/>
</dbReference>
<name>A0AAD9RN19_9HYME</name>
<keyword evidence="7" id="KW-0969">Cilium</keyword>
<proteinExistence type="inferred from homology"/>
<evidence type="ECO:0000256" key="11">
    <source>
        <dbReference type="ARBA" id="ARBA00024803"/>
    </source>
</evidence>
<evidence type="ECO:0000256" key="5">
    <source>
        <dbReference type="ARBA" id="ARBA00022692"/>
    </source>
</evidence>
<evidence type="ECO:0000256" key="1">
    <source>
        <dbReference type="ARBA" id="ARBA00004272"/>
    </source>
</evidence>
<evidence type="ECO:0000256" key="7">
    <source>
        <dbReference type="ARBA" id="ARBA00023069"/>
    </source>
</evidence>